<dbReference type="GO" id="GO:0016491">
    <property type="term" value="F:oxidoreductase activity"/>
    <property type="evidence" value="ECO:0007669"/>
    <property type="project" value="UniProtKB-KW"/>
</dbReference>
<name>A0AAN7UTM6_9PEZI</name>
<evidence type="ECO:0008006" key="5">
    <source>
        <dbReference type="Google" id="ProtNLM"/>
    </source>
</evidence>
<dbReference type="PANTHER" id="PTHR24321">
    <property type="entry name" value="DEHYDROGENASES, SHORT CHAIN"/>
    <property type="match status" value="1"/>
</dbReference>
<dbReference type="AlphaFoldDB" id="A0AAN7UTM6"/>
<dbReference type="SUPFAM" id="SSF51735">
    <property type="entry name" value="NAD(P)-binding Rossmann-fold domains"/>
    <property type="match status" value="1"/>
</dbReference>
<proteinExistence type="inferred from homology"/>
<keyword evidence="2" id="KW-0560">Oxidoreductase</keyword>
<protein>
    <recommendedName>
        <fullName evidence="5">SDR family oxidoreductase</fullName>
    </recommendedName>
</protein>
<evidence type="ECO:0000256" key="1">
    <source>
        <dbReference type="ARBA" id="ARBA00006484"/>
    </source>
</evidence>
<accession>A0AAN7UTM6</accession>
<reference evidence="3 4" key="1">
    <citation type="submission" date="2023-10" db="EMBL/GenBank/DDBJ databases">
        <title>Draft genome sequence of Xylaria bambusicola isolate GMP-LS, the root and basal stem rot pathogen of sugarcane in Indonesia.</title>
        <authorList>
            <person name="Selvaraj P."/>
            <person name="Muralishankar V."/>
            <person name="Muruganantham S."/>
            <person name="Sp S."/>
            <person name="Haryani S."/>
            <person name="Lau K.J.X."/>
            <person name="Naqvi N.I."/>
        </authorList>
    </citation>
    <scope>NUCLEOTIDE SEQUENCE [LARGE SCALE GENOMIC DNA]</scope>
    <source>
        <strain evidence="3">GMP-LS</strain>
    </source>
</reference>
<dbReference type="PANTHER" id="PTHR24321:SF8">
    <property type="entry name" value="ESTRADIOL 17-BETA-DEHYDROGENASE 8-RELATED"/>
    <property type="match status" value="1"/>
</dbReference>
<evidence type="ECO:0000313" key="4">
    <source>
        <dbReference type="Proteomes" id="UP001305414"/>
    </source>
</evidence>
<dbReference type="Pfam" id="PF13561">
    <property type="entry name" value="adh_short_C2"/>
    <property type="match status" value="1"/>
</dbReference>
<sequence length="127" mass="14078">MHVLPEGRASKNRRRRLYCQRLFHPWIQSASKHGIIGLTRTAAKENGHREVRVNAVAPGAIFTPLMEKAWKLHDYTPTKLIRGTPPEPEAAFERQGTSEEVGSVIAFLLGPDSKYVTGTVQSVDGGM</sequence>
<keyword evidence="4" id="KW-1185">Reference proteome</keyword>
<organism evidence="3 4">
    <name type="scientific">Xylaria bambusicola</name>
    <dbReference type="NCBI Taxonomy" id="326684"/>
    <lineage>
        <taxon>Eukaryota</taxon>
        <taxon>Fungi</taxon>
        <taxon>Dikarya</taxon>
        <taxon>Ascomycota</taxon>
        <taxon>Pezizomycotina</taxon>
        <taxon>Sordariomycetes</taxon>
        <taxon>Xylariomycetidae</taxon>
        <taxon>Xylariales</taxon>
        <taxon>Xylariaceae</taxon>
        <taxon>Xylaria</taxon>
    </lineage>
</organism>
<dbReference type="Proteomes" id="UP001305414">
    <property type="component" value="Unassembled WGS sequence"/>
</dbReference>
<dbReference type="InterPro" id="IPR002347">
    <property type="entry name" value="SDR_fam"/>
</dbReference>
<gene>
    <name evidence="3" type="ORF">RRF57_002989</name>
</gene>
<dbReference type="EMBL" id="JAWHQM010000005">
    <property type="protein sequence ID" value="KAK5627274.1"/>
    <property type="molecule type" value="Genomic_DNA"/>
</dbReference>
<evidence type="ECO:0000313" key="3">
    <source>
        <dbReference type="EMBL" id="KAK5627274.1"/>
    </source>
</evidence>
<evidence type="ECO:0000256" key="2">
    <source>
        <dbReference type="ARBA" id="ARBA00023002"/>
    </source>
</evidence>
<dbReference type="Gene3D" id="3.40.50.720">
    <property type="entry name" value="NAD(P)-binding Rossmann-like Domain"/>
    <property type="match status" value="1"/>
</dbReference>
<dbReference type="PRINTS" id="PR00081">
    <property type="entry name" value="GDHRDH"/>
</dbReference>
<comment type="caution">
    <text evidence="3">The sequence shown here is derived from an EMBL/GenBank/DDBJ whole genome shotgun (WGS) entry which is preliminary data.</text>
</comment>
<dbReference type="InterPro" id="IPR036291">
    <property type="entry name" value="NAD(P)-bd_dom_sf"/>
</dbReference>
<comment type="similarity">
    <text evidence="1">Belongs to the short-chain dehydrogenases/reductases (SDR) family.</text>
</comment>